<proteinExistence type="predicted"/>
<feature type="compositionally biased region" description="Low complexity" evidence="1">
    <location>
        <begin position="72"/>
        <end position="83"/>
    </location>
</feature>
<gene>
    <name evidence="2" type="ORF">ZEAMMB73_Zm00001d047300</name>
</gene>
<feature type="region of interest" description="Disordered" evidence="1">
    <location>
        <begin position="1"/>
        <end position="24"/>
    </location>
</feature>
<name>A0A1Q1CY30_MAIZE</name>
<evidence type="ECO:0000313" key="2">
    <source>
        <dbReference type="EMBL" id="AQL06103.1"/>
    </source>
</evidence>
<feature type="region of interest" description="Disordered" evidence="1">
    <location>
        <begin position="37"/>
        <end position="84"/>
    </location>
</feature>
<reference evidence="2" key="1">
    <citation type="submission" date="2015-12" db="EMBL/GenBank/DDBJ databases">
        <title>Update maize B73 reference genome by single molecule sequencing technologies.</title>
        <authorList>
            <consortium name="Maize Genome Sequencing Project"/>
            <person name="Ware D."/>
        </authorList>
    </citation>
    <scope>NUCLEOTIDE SEQUENCE</scope>
    <source>
        <tissue evidence="2">Seedling</tissue>
    </source>
</reference>
<dbReference type="AlphaFoldDB" id="A0A1Q1CY30"/>
<protein>
    <submittedName>
        <fullName evidence="2">Ubiquitin-fusion protein</fullName>
    </submittedName>
</protein>
<sequence length="179" mass="19788">TDSPGRRSLRFRPLARAPQQVCKTSSAYHLVRPWKCPASRSSSRSSSGCRTASTSGPGASRRRPPSLRSRRPSSPSGPKVSPRTCALRFPSRCRGYSATVEEREREKKEKRLVLSTGEWRWSCAIGNLVLARPLLSWVGFCSWNAHHLVWNLEANQKVICRASCQAYLVGAITAGTYGA</sequence>
<organism evidence="2">
    <name type="scientific">Zea mays</name>
    <name type="common">Maize</name>
    <dbReference type="NCBI Taxonomy" id="4577"/>
    <lineage>
        <taxon>Eukaryota</taxon>
        <taxon>Viridiplantae</taxon>
        <taxon>Streptophyta</taxon>
        <taxon>Embryophyta</taxon>
        <taxon>Tracheophyta</taxon>
        <taxon>Spermatophyta</taxon>
        <taxon>Magnoliopsida</taxon>
        <taxon>Liliopsida</taxon>
        <taxon>Poales</taxon>
        <taxon>Poaceae</taxon>
        <taxon>PACMAD clade</taxon>
        <taxon>Panicoideae</taxon>
        <taxon>Andropogonodae</taxon>
        <taxon>Andropogoneae</taxon>
        <taxon>Tripsacinae</taxon>
        <taxon>Zea</taxon>
    </lineage>
</organism>
<feature type="compositionally biased region" description="Low complexity" evidence="1">
    <location>
        <begin position="38"/>
        <end position="59"/>
    </location>
</feature>
<evidence type="ECO:0000256" key="1">
    <source>
        <dbReference type="SAM" id="MobiDB-lite"/>
    </source>
</evidence>
<dbReference type="EMBL" id="CM000785">
    <property type="protein sequence ID" value="AQL06103.1"/>
    <property type="molecule type" value="Genomic_DNA"/>
</dbReference>
<feature type="non-terminal residue" evidence="2">
    <location>
        <position position="1"/>
    </location>
</feature>
<feature type="compositionally biased region" description="Basic residues" evidence="1">
    <location>
        <begin position="60"/>
        <end position="71"/>
    </location>
</feature>
<accession>A0A1Q1CY30</accession>